<evidence type="ECO:0000259" key="2">
    <source>
        <dbReference type="Pfam" id="PF13609"/>
    </source>
</evidence>
<reference evidence="3 4" key="1">
    <citation type="submission" date="2024-04" db="EMBL/GenBank/DDBJ databases">
        <title>Novel species of the genus Ideonella isolated from streams.</title>
        <authorList>
            <person name="Lu H."/>
        </authorList>
    </citation>
    <scope>NUCLEOTIDE SEQUENCE [LARGE SCALE GENOMIC DNA]</scope>
    <source>
        <strain evidence="3 4">LYT19W</strain>
    </source>
</reference>
<dbReference type="RefSeq" id="WP_341397671.1">
    <property type="nucleotide sequence ID" value="NZ_JBBUTI010000002.1"/>
</dbReference>
<evidence type="ECO:0000313" key="3">
    <source>
        <dbReference type="EMBL" id="MEK8045484.1"/>
    </source>
</evidence>
<dbReference type="Gene3D" id="2.40.160.10">
    <property type="entry name" value="Porin"/>
    <property type="match status" value="1"/>
</dbReference>
<feature type="signal peptide" evidence="1">
    <location>
        <begin position="1"/>
        <end position="25"/>
    </location>
</feature>
<protein>
    <submittedName>
        <fullName evidence="3">Porin</fullName>
    </submittedName>
</protein>
<organism evidence="3 4">
    <name type="scientific">Ideonella margarita</name>
    <dbReference type="NCBI Taxonomy" id="2984191"/>
    <lineage>
        <taxon>Bacteria</taxon>
        <taxon>Pseudomonadati</taxon>
        <taxon>Pseudomonadota</taxon>
        <taxon>Betaproteobacteria</taxon>
        <taxon>Burkholderiales</taxon>
        <taxon>Sphaerotilaceae</taxon>
        <taxon>Ideonella</taxon>
    </lineage>
</organism>
<dbReference type="EMBL" id="JBBUTI010000002">
    <property type="protein sequence ID" value="MEK8045484.1"/>
    <property type="molecule type" value="Genomic_DNA"/>
</dbReference>
<dbReference type="InterPro" id="IPR033900">
    <property type="entry name" value="Gram_neg_porin_domain"/>
</dbReference>
<accession>A0ABU9C4A4</accession>
<gene>
    <name evidence="3" type="ORF">AACH00_03880</name>
</gene>
<feature type="chain" id="PRO_5047378057" evidence="1">
    <location>
        <begin position="26"/>
        <end position="406"/>
    </location>
</feature>
<comment type="caution">
    <text evidence="3">The sequence shown here is derived from an EMBL/GenBank/DDBJ whole genome shotgun (WGS) entry which is preliminary data.</text>
</comment>
<name>A0ABU9C4A4_9BURK</name>
<dbReference type="SUPFAM" id="SSF56935">
    <property type="entry name" value="Porins"/>
    <property type="match status" value="1"/>
</dbReference>
<sequence length="406" mass="42939">MNALRTPSPRLLALACAAACGLAHAQSDETSLNFSGFATAGVVRTTESRAVFGVPGQADDGATRSASFTPDTKLGLQLSGKLNSMFSATGQVITKYTGDGNWTPTVEWAFVKAQLTPQVGVRVGRIGLPIFAVSDFRDVNYANVWMRPPLDVYGQVPVSHADGADISWQFQLAGATVNTQLFGGKSSAVYTGNKLDLKDIYGLNATVELDGGWTLRLGHVESKLTVHNATLNGLLTVLNGAGFTSVAQQLDPTNKPASFSGLGLGYDQGNWVASAEYTRRKNQSYVSDTTGWYTSVGYRIGNFTPYAVISAIKVDDSNVVNTIPKGVAPALTGLSMAVDGAVATQALGQKSAALGLRWDAYRNTAVKFQMEHIKTDGGRGLFGYPQTGFGDGASVNVYGLSVDHVF</sequence>
<evidence type="ECO:0000256" key="1">
    <source>
        <dbReference type="SAM" id="SignalP"/>
    </source>
</evidence>
<keyword evidence="4" id="KW-1185">Reference proteome</keyword>
<dbReference type="InterPro" id="IPR023614">
    <property type="entry name" value="Porin_dom_sf"/>
</dbReference>
<dbReference type="Proteomes" id="UP001379945">
    <property type="component" value="Unassembled WGS sequence"/>
</dbReference>
<evidence type="ECO:0000313" key="4">
    <source>
        <dbReference type="Proteomes" id="UP001379945"/>
    </source>
</evidence>
<proteinExistence type="predicted"/>
<keyword evidence="1" id="KW-0732">Signal</keyword>
<feature type="domain" description="Porin" evidence="2">
    <location>
        <begin position="14"/>
        <end position="226"/>
    </location>
</feature>
<dbReference type="Pfam" id="PF13609">
    <property type="entry name" value="Porin_4"/>
    <property type="match status" value="1"/>
</dbReference>